<protein>
    <recommendedName>
        <fullName evidence="9">RHS repeat-associated protein</fullName>
    </recommendedName>
</protein>
<feature type="compositionally biased region" description="Polar residues" evidence="4">
    <location>
        <begin position="21"/>
        <end position="31"/>
    </location>
</feature>
<keyword evidence="3" id="KW-0843">Virulence</keyword>
<dbReference type="InterPro" id="IPR022385">
    <property type="entry name" value="Rhs_assc_core"/>
</dbReference>
<evidence type="ECO:0000256" key="3">
    <source>
        <dbReference type="ARBA" id="ARBA00023026"/>
    </source>
</evidence>
<name>A0A8U0FIG3_9BRAD</name>
<sequence length="2515" mass="278310">MRPAHSSQSGSSANEPDLSASRDSASISVPSLSLPKGGGALRGIGEKFSVNACTGTGTTAVPLPFLPTRGELQPSLTLSYDSGSGNGSFGAGWQLDIGSISRKTDKGLPKYEDVAPTDVFIFSGAEDLVPVLPENLQSRDGYLVRRFRPRVEAGFARIEWWVHSDIPSHNHWRVISRDNVTHILGFSTDARIADPSDASRVFQWLLECSFNDRGSAVVYRYKPENFEGVDVNDLSEAHRLQGICTVAGSHLESISYGNIAPFFAEGGSNYWPSVETLIASAESFSEHWQFRAFFDYTARGLEHFKPDNSNWLARRDPFSSYRAGFEVRSYRLCQKILFETSVSIEIEGRETGYAGITHALMLQYQEPAAGTAVNSGQGSPILTKLESIQQLHARRKSAQGSNPPTYETTPWPPLEFEYSISGAMELQQISPANAPALPEGIDGARYEWVDLDGEGIQGVLSRRNDAWWYAPNRWTSNSTPDAAPNEPATGGAFAPQKPLRLQAATAIGNATAQLVDLAGDGSLDVLERSSGATFFYERNDSGGWERPRPLPRHPAYSLDDPNLRMIDLDGDGLAELLITEDDCLVWQEALGEAGYGAVHRVAKVLDERRGPRCVFSEVNQTVFLADLSGDGLTDIIRIRNGDVCYWPNLGYGRFGARVTMDYAPVFDTIDQFDPRRIRLLDADGSGMADLVYLGRKGAAFWANQSGNSWSERREIPFPIPHSLATVTAADFFGRGTDCLVWSSPAPGDSAAHFQVVDLTGGIKPHLLTLVRNNMGAETALSYCSSTHFYLKDLADRKPWITRLPFPVHVIEAVETRDLIGRNHFVSRYAYHHGYFDGAEREFRGFGMVEQWDTDEIGALSSAGDAADNWESASYVPPKLTRTWFHHGAWSLDNSLTAAFKTSYWDGDERAIHLTESAIPEGLSVDEEREAHRALRGRMLRQEIYSLDADDDSAQEVRERAARPYETIEQNFTIRTLQPRGRNRHAVFFVHPREVLHAHYERIAPSDPRVAHALTLKVDAFGNVEQSVAIGYGRRLPPKPDDLPQSKPDVPAQPKPGGKKDKPPPQHQLTPAETTAQNRTLLTLNDSIFTNAIENLPDEWRTPLPAEERTYELTDYEWQNAKAENGSGLTFELLQDAVGQLDAIEEIAYEATASYAKRQLRLVEHHRTFYRSNDLKILLPLGRLESLALPGEALKLALTPGLLDLYKDNAGSDDVSGYLRDRSAGYAEPEGDHHFWIPSGRTFFSPDASGTPQGSAAELAFARKRFFLPHRFVDAFGNATWVAYDDAILRIAEVTDAAKNTTRATYDYRVLQPRLLIDANDNYLAAAFDLRGLVVATAVLGQSTPVGEFGDTLESLKPDLSPAEVDAFFKDPVGKAEDLLAGATTRFVYNVMRFYDADATEKAASPVFSATLERQFHVNRPFANSAIARRHAGLENFVLADHIQCRFSYSDGFGREIQRKVRTAPLIKDNPAQTKPRRWVGSGWTIFNNKGQPVRQYEPFFHEDQGAGSRPHDFEFRRTEGVSPILFYDPLGRVVATLHPDNSWEKVVFDPWLRDAWDRNDTVGNDPLNDPDVSAFFKRLAPVDWPLIGTASPTWYNQRTLSEPNDKAEWRPKQETRAAEQTAEHAGTFTTTQFDTLGREFLVVTHNRFVDPRSNMAKEQFSHTRTVLDIEGNRLAVIDALGRPTMTWKYDMLGRPLQESSIDAGSRWTLPDAASQPMYRWDERDHFFRHTYDALRRPSENWITSGHKSPDTHTDAICYERLTYGEQPGAPADANLRGRVWKHHDTAGLVTVGGYDAKGNLVASTRQFCRDYKSTPDWSANPALDTEPLASSTDFDALNRPIRLVTPYASDCPTFRRYNVAGQLFGTTVRTAPEAFLIVRGIDYNARGQRRIVQYGNNHDGYGLRTTLSYDEKTFRLSSLITVDKDPGSSAAAYQSLDYVYDPVGNITAIQDRAQQTIYFKRKVVEPDANYAYDALYRLTSAKGREHIGQNLQPNLPPNAWDSHRMGAFDGNCNFTSFANPNDQKAMRIYTQRYAYDPVGNIEEMQHQVDAQTLWRRVYHYELVAGSRDKKSNKLIRTTIGSSTFQYDYDAHGSMITMPHLPKMETDFRDQLRLTMRQKVKCDADRPFSRGEVTYYVYDGSGERARKVTEFDGKKVSERLYIGSSEIYRSYKANGDDLAAERRSLHVSDGERRFALFETLTKGSDTAAKQLIRCQFPNHLGSACLETQFEKKAPVISYEEFHPFGTTAYQAVNPAIKAAAKRFRFTGKERDEENGLNYHSARYLATWLGRWVSADPEGIKDHINVYQYAQNDPIGGTDPTGRWTWGQAAVVGAVVAVSVAVTILTAGVGTVAVAAAVSAVGGGTTTAAATAFLGTVAVGTLTGAAGGAAADLTAQALSEGPIDTNRIKTAAISGGASGGILSLIPGVAAARATAQAVRTGSMAAQAIKATQSATASLGRQIAVSAVKGGGAGALGGATHETARQFASGEARSLSDFGSMTSLQRPEQDWPLALAER</sequence>
<dbReference type="PANTHER" id="PTHR32305:SF15">
    <property type="entry name" value="PROTEIN RHSA-RELATED"/>
    <property type="match status" value="1"/>
</dbReference>
<dbReference type="SUPFAM" id="SSF69318">
    <property type="entry name" value="Integrin alpha N-terminal domain"/>
    <property type="match status" value="1"/>
</dbReference>
<evidence type="ECO:0000313" key="7">
    <source>
        <dbReference type="EMBL" id="UPT86954.1"/>
    </source>
</evidence>
<dbReference type="Pfam" id="PF03534">
    <property type="entry name" value="SpvB"/>
    <property type="match status" value="1"/>
</dbReference>
<feature type="region of interest" description="Disordered" evidence="4">
    <location>
        <begin position="1"/>
        <end position="32"/>
    </location>
</feature>
<evidence type="ECO:0000256" key="4">
    <source>
        <dbReference type="SAM" id="MobiDB-lite"/>
    </source>
</evidence>
<comment type="subcellular location">
    <subcellularLocation>
        <location evidence="1">Secreted</location>
    </subcellularLocation>
</comment>
<organism evidence="7 8">
    <name type="scientific">Bradyrhizobium barranii subsp. apii</name>
    <dbReference type="NCBI Taxonomy" id="2819348"/>
    <lineage>
        <taxon>Bacteria</taxon>
        <taxon>Pseudomonadati</taxon>
        <taxon>Pseudomonadota</taxon>
        <taxon>Alphaproteobacteria</taxon>
        <taxon>Hyphomicrobiales</taxon>
        <taxon>Nitrobacteraceae</taxon>
        <taxon>Bradyrhizobium</taxon>
        <taxon>Bradyrhizobium barranii</taxon>
    </lineage>
</organism>
<dbReference type="Proteomes" id="UP000551709">
    <property type="component" value="Chromosome"/>
</dbReference>
<feature type="compositionally biased region" description="Polar residues" evidence="4">
    <location>
        <begin position="1066"/>
        <end position="1076"/>
    </location>
</feature>
<dbReference type="InterPro" id="IPR022044">
    <property type="entry name" value="TcdB_toxin_mid/C"/>
</dbReference>
<dbReference type="InterPro" id="IPR003284">
    <property type="entry name" value="Sal_SpvB"/>
</dbReference>
<feature type="region of interest" description="Disordered" evidence="4">
    <location>
        <begin position="2495"/>
        <end position="2515"/>
    </location>
</feature>
<proteinExistence type="predicted"/>
<reference evidence="7" key="2">
    <citation type="submission" date="2022-04" db="EMBL/GenBank/DDBJ databases">
        <authorList>
            <person name="Bromfield E.S.P."/>
            <person name="Cloutier S."/>
        </authorList>
    </citation>
    <scope>NUCLEOTIDE SEQUENCE</scope>
    <source>
        <strain evidence="7">1S5</strain>
    </source>
</reference>
<dbReference type="Pfam" id="PF12256">
    <property type="entry name" value="TcdB_toxin_midN"/>
    <property type="match status" value="1"/>
</dbReference>
<dbReference type="Pfam" id="PF12255">
    <property type="entry name" value="TcdB_toxin_midC"/>
    <property type="match status" value="1"/>
</dbReference>
<dbReference type="InterPro" id="IPR028994">
    <property type="entry name" value="Integrin_alpha_N"/>
</dbReference>
<gene>
    <name evidence="7" type="ORF">HAP41_0000043195</name>
</gene>
<dbReference type="Gene3D" id="2.180.10.10">
    <property type="entry name" value="RHS repeat-associated core"/>
    <property type="match status" value="1"/>
</dbReference>
<evidence type="ECO:0000256" key="2">
    <source>
        <dbReference type="ARBA" id="ARBA00022525"/>
    </source>
</evidence>
<feature type="compositionally biased region" description="Polar residues" evidence="4">
    <location>
        <begin position="1"/>
        <end position="14"/>
    </location>
</feature>
<keyword evidence="2" id="KW-0964">Secreted</keyword>
<dbReference type="GO" id="GO:0005576">
    <property type="term" value="C:extracellular region"/>
    <property type="evidence" value="ECO:0007669"/>
    <property type="project" value="UniProtKB-SubCell"/>
</dbReference>
<evidence type="ECO:0000313" key="8">
    <source>
        <dbReference type="Proteomes" id="UP000551709"/>
    </source>
</evidence>
<dbReference type="InterPro" id="IPR050708">
    <property type="entry name" value="T6SS_VgrG/RHS"/>
</dbReference>
<reference evidence="7" key="1">
    <citation type="journal article" date="2017" name="Syst. Appl. Microbiol.">
        <title>Soybeans inoculated with root zone soils of Canadian native legumes harbour diverse and novel Bradyrhizobium spp. that possess agricultural potential.</title>
        <authorList>
            <person name="Bromfield E.S.P."/>
            <person name="Cloutier S."/>
            <person name="Tambong J.T."/>
            <person name="Tran Thi T.V."/>
        </authorList>
    </citation>
    <scope>NUCLEOTIDE SEQUENCE</scope>
    <source>
        <strain evidence="7">1S5</strain>
    </source>
</reference>
<accession>A0A8U0FIG3</accession>
<feature type="region of interest" description="Disordered" evidence="4">
    <location>
        <begin position="1031"/>
        <end position="1076"/>
    </location>
</feature>
<evidence type="ECO:0000259" key="5">
    <source>
        <dbReference type="Pfam" id="PF12255"/>
    </source>
</evidence>
<dbReference type="RefSeq" id="WP_248577154.1">
    <property type="nucleotide sequence ID" value="NZ_CP096255.1"/>
</dbReference>
<dbReference type="PANTHER" id="PTHR32305">
    <property type="match status" value="1"/>
</dbReference>
<dbReference type="EMBL" id="CP096255">
    <property type="protein sequence ID" value="UPT86954.1"/>
    <property type="molecule type" value="Genomic_DNA"/>
</dbReference>
<evidence type="ECO:0000256" key="1">
    <source>
        <dbReference type="ARBA" id="ARBA00004613"/>
    </source>
</evidence>
<feature type="domain" description="Insecticide toxin TcdB middle/C-terminal" evidence="5">
    <location>
        <begin position="930"/>
        <end position="1045"/>
    </location>
</feature>
<dbReference type="InterPro" id="IPR022045">
    <property type="entry name" value="TcdB_toxin_mid/N"/>
</dbReference>
<evidence type="ECO:0008006" key="9">
    <source>
        <dbReference type="Google" id="ProtNLM"/>
    </source>
</evidence>
<dbReference type="NCBIfam" id="TIGR03696">
    <property type="entry name" value="Rhs_assc_core"/>
    <property type="match status" value="1"/>
</dbReference>
<dbReference type="GO" id="GO:0005737">
    <property type="term" value="C:cytoplasm"/>
    <property type="evidence" value="ECO:0007669"/>
    <property type="project" value="InterPro"/>
</dbReference>
<feature type="domain" description="Insecticide toxin TcdB middle/N-terminal" evidence="6">
    <location>
        <begin position="725"/>
        <end position="854"/>
    </location>
</feature>
<evidence type="ECO:0000259" key="6">
    <source>
        <dbReference type="Pfam" id="PF12256"/>
    </source>
</evidence>